<keyword evidence="6" id="KW-1185">Reference proteome</keyword>
<dbReference type="InterPro" id="IPR029174">
    <property type="entry name" value="DUF4637"/>
</dbReference>
<accession>A0A6P6DFQ3</accession>
<dbReference type="AlphaFoldDB" id="A0A6P6DFQ3"/>
<dbReference type="PANTHER" id="PTHR37878:SF1">
    <property type="entry name" value="DUF4637 DOMAIN-CONTAINING PROTEIN"/>
    <property type="match status" value="1"/>
</dbReference>
<keyword evidence="2" id="KW-0862">Zinc</keyword>
<feature type="compositionally biased region" description="Basic and acidic residues" evidence="4">
    <location>
        <begin position="1"/>
        <end position="24"/>
    </location>
</feature>
<dbReference type="OrthoDB" id="9666283at2759"/>
<name>A0A6P6DFQ3_OCTDE</name>
<dbReference type="CTD" id="122174466"/>
<evidence type="ECO:0000256" key="4">
    <source>
        <dbReference type="SAM" id="MobiDB-lite"/>
    </source>
</evidence>
<evidence type="ECO:0000256" key="1">
    <source>
        <dbReference type="ARBA" id="ARBA00022771"/>
    </source>
</evidence>
<dbReference type="PANTHER" id="PTHR37878">
    <property type="entry name" value="HYPOTHETICAL PROTEIN LOC689039"/>
    <property type="match status" value="1"/>
</dbReference>
<organism evidence="6 7">
    <name type="scientific">Octodon degus</name>
    <name type="common">Degu</name>
    <name type="synonym">Sciurus degus</name>
    <dbReference type="NCBI Taxonomy" id="10160"/>
    <lineage>
        <taxon>Eukaryota</taxon>
        <taxon>Metazoa</taxon>
        <taxon>Chordata</taxon>
        <taxon>Craniata</taxon>
        <taxon>Vertebrata</taxon>
        <taxon>Euteleostomi</taxon>
        <taxon>Mammalia</taxon>
        <taxon>Eutheria</taxon>
        <taxon>Euarchontoglires</taxon>
        <taxon>Glires</taxon>
        <taxon>Rodentia</taxon>
        <taxon>Hystricomorpha</taxon>
        <taxon>Octodontidae</taxon>
        <taxon>Octodon</taxon>
    </lineage>
</organism>
<dbReference type="RefSeq" id="XP_023558929.1">
    <property type="nucleotide sequence ID" value="XM_023703161.1"/>
</dbReference>
<keyword evidence="1 3" id="KW-0863">Zinc-finger</keyword>
<evidence type="ECO:0000313" key="7">
    <source>
        <dbReference type="RefSeq" id="XP_023558929.1"/>
    </source>
</evidence>
<reference evidence="7" key="1">
    <citation type="submission" date="2025-08" db="UniProtKB">
        <authorList>
            <consortium name="RefSeq"/>
        </authorList>
    </citation>
    <scope>IDENTIFICATION</scope>
</reference>
<feature type="region of interest" description="Disordered" evidence="4">
    <location>
        <begin position="1"/>
        <end position="66"/>
    </location>
</feature>
<sequence>MDKHSAKTPLWKKELEESGAREAEQELVEEESEEYEDLDAERLAIESAAGNEKAPRAADVDNGRERGSVSYCPLRQESSTQEVALQPRADPGFWGWFNPFALLSSLVGPTDRSRSLPGEQCVLEKRRSRPSRWGCKRCEVLFCKKCSTLHSHPAYVAHCVLEHPDLGRAEAARGSQRPDFQPLCLPSLPDSQLR</sequence>
<dbReference type="GO" id="GO:0008270">
    <property type="term" value="F:zinc ion binding"/>
    <property type="evidence" value="ECO:0007669"/>
    <property type="project" value="UniProtKB-KW"/>
</dbReference>
<feature type="compositionally biased region" description="Acidic residues" evidence="4">
    <location>
        <begin position="25"/>
        <end position="39"/>
    </location>
</feature>
<evidence type="ECO:0000256" key="2">
    <source>
        <dbReference type="ARBA" id="ARBA00022833"/>
    </source>
</evidence>
<evidence type="ECO:0000259" key="5">
    <source>
        <dbReference type="PROSITE" id="PS50119"/>
    </source>
</evidence>
<evidence type="ECO:0000256" key="3">
    <source>
        <dbReference type="PROSITE-ProRule" id="PRU00024"/>
    </source>
</evidence>
<gene>
    <name evidence="7" type="primary">CUNH17orf50</name>
</gene>
<protein>
    <submittedName>
        <fullName evidence="7">Uncharacterized protein C17orf50 homolog</fullName>
    </submittedName>
</protein>
<dbReference type="GeneID" id="101578458"/>
<dbReference type="FunCoup" id="A0A6P6DFQ3">
    <property type="interactions" value="2"/>
</dbReference>
<feature type="domain" description="B box-type" evidence="5">
    <location>
        <begin position="116"/>
        <end position="163"/>
    </location>
</feature>
<dbReference type="Proteomes" id="UP000515203">
    <property type="component" value="Unplaced"/>
</dbReference>
<dbReference type="InParanoid" id="A0A6P6DFQ3"/>
<dbReference type="InterPro" id="IPR000315">
    <property type="entry name" value="Znf_B-box"/>
</dbReference>
<feature type="compositionally biased region" description="Basic and acidic residues" evidence="4">
    <location>
        <begin position="53"/>
        <end position="66"/>
    </location>
</feature>
<evidence type="ECO:0000313" key="6">
    <source>
        <dbReference type="Proteomes" id="UP000515203"/>
    </source>
</evidence>
<keyword evidence="1 3" id="KW-0479">Metal-binding</keyword>
<dbReference type="Pfam" id="PF15470">
    <property type="entry name" value="DUF4637"/>
    <property type="match status" value="1"/>
</dbReference>
<proteinExistence type="predicted"/>
<dbReference type="PROSITE" id="PS50119">
    <property type="entry name" value="ZF_BBOX"/>
    <property type="match status" value="1"/>
</dbReference>